<proteinExistence type="predicted"/>
<evidence type="ECO:0008006" key="5">
    <source>
        <dbReference type="Google" id="ProtNLM"/>
    </source>
</evidence>
<dbReference type="EMBL" id="JAUSWG010000001">
    <property type="protein sequence ID" value="MDQ0555321.1"/>
    <property type="molecule type" value="Genomic_DNA"/>
</dbReference>
<keyword evidence="4" id="KW-1185">Reference proteome</keyword>
<accession>A0ABU0MXS7</accession>
<keyword evidence="2" id="KW-0812">Transmembrane</keyword>
<protein>
    <recommendedName>
        <fullName evidence="5">Lipoprotein</fullName>
    </recommendedName>
</protein>
<name>A0ABU0MXS7_9FIRM</name>
<evidence type="ECO:0000256" key="1">
    <source>
        <dbReference type="SAM" id="Coils"/>
    </source>
</evidence>
<dbReference type="Proteomes" id="UP001232584">
    <property type="component" value="Unassembled WGS sequence"/>
</dbReference>
<gene>
    <name evidence="3" type="ORF">QOZ92_000431</name>
</gene>
<keyword evidence="2" id="KW-1133">Transmembrane helix</keyword>
<reference evidence="3 4" key="1">
    <citation type="submission" date="2023-07" db="EMBL/GenBank/DDBJ databases">
        <title>Genomic Encyclopedia of Type Strains, Phase IV (KMG-IV): sequencing the most valuable type-strain genomes for metagenomic binning, comparative biology and taxonomic classification.</title>
        <authorList>
            <person name="Goeker M."/>
        </authorList>
    </citation>
    <scope>NUCLEOTIDE SEQUENCE [LARGE SCALE GENOMIC DNA]</scope>
    <source>
        <strain evidence="3 4">DSM 15049</strain>
    </source>
</reference>
<organism evidence="3 4">
    <name type="scientific">Paraclostridium ghonii</name>
    <dbReference type="NCBI Taxonomy" id="29358"/>
    <lineage>
        <taxon>Bacteria</taxon>
        <taxon>Bacillati</taxon>
        <taxon>Bacillota</taxon>
        <taxon>Clostridia</taxon>
        <taxon>Peptostreptococcales</taxon>
        <taxon>Peptostreptococcaceae</taxon>
        <taxon>Paraclostridium</taxon>
    </lineage>
</organism>
<keyword evidence="2" id="KW-0472">Membrane</keyword>
<feature type="coiled-coil region" evidence="1">
    <location>
        <begin position="87"/>
        <end position="114"/>
    </location>
</feature>
<comment type="caution">
    <text evidence="3">The sequence shown here is derived from an EMBL/GenBank/DDBJ whole genome shotgun (WGS) entry which is preliminary data.</text>
</comment>
<evidence type="ECO:0000256" key="2">
    <source>
        <dbReference type="SAM" id="Phobius"/>
    </source>
</evidence>
<dbReference type="RefSeq" id="WP_307502262.1">
    <property type="nucleotide sequence ID" value="NZ_BAAACE010000026.1"/>
</dbReference>
<evidence type="ECO:0000313" key="3">
    <source>
        <dbReference type="EMBL" id="MDQ0555321.1"/>
    </source>
</evidence>
<keyword evidence="1" id="KW-0175">Coiled coil</keyword>
<dbReference type="PROSITE" id="PS51257">
    <property type="entry name" value="PROKAR_LIPOPROTEIN"/>
    <property type="match status" value="1"/>
</dbReference>
<evidence type="ECO:0000313" key="4">
    <source>
        <dbReference type="Proteomes" id="UP001232584"/>
    </source>
</evidence>
<sequence>MSNIKILSIIFIIVGNVLLGGCSFYKGINYNLNNNESFNQEGLSVFEYNEQFTNSYKKYIEPLYIEEYDNTEKFFKNQRLTSNEGYIEEYKKLLEIYERHISEFKKDMNNLVMKDIELTDLNNQLVKNSENLIIEINSKTDEIKDIPKEKYSLETESFINYIESSFQISEIITNKFEDSIDNINNYLNIELNK</sequence>
<feature type="transmembrane region" description="Helical" evidence="2">
    <location>
        <begin position="6"/>
        <end position="25"/>
    </location>
</feature>